<organism evidence="6 7">
    <name type="scientific">Hathewaya histolytica</name>
    <name type="common">Clostridium histolyticum</name>
    <dbReference type="NCBI Taxonomy" id="1498"/>
    <lineage>
        <taxon>Bacteria</taxon>
        <taxon>Bacillati</taxon>
        <taxon>Bacillota</taxon>
        <taxon>Clostridia</taxon>
        <taxon>Eubacteriales</taxon>
        <taxon>Clostridiaceae</taxon>
        <taxon>Hathewaya</taxon>
    </lineage>
</organism>
<proteinExistence type="inferred from homology"/>
<dbReference type="CDD" id="cd00635">
    <property type="entry name" value="PLPDE_III_YBL036c_like"/>
    <property type="match status" value="1"/>
</dbReference>
<dbReference type="RefSeq" id="WP_138209849.1">
    <property type="nucleotide sequence ID" value="NZ_CBCRUQ010000004.1"/>
</dbReference>
<dbReference type="Gene3D" id="3.20.20.10">
    <property type="entry name" value="Alanine racemase"/>
    <property type="match status" value="1"/>
</dbReference>
<accession>A0A4U9R8P9</accession>
<dbReference type="SUPFAM" id="SSF51419">
    <property type="entry name" value="PLP-binding barrel"/>
    <property type="match status" value="1"/>
</dbReference>
<dbReference type="NCBIfam" id="TIGR00044">
    <property type="entry name" value="YggS family pyridoxal phosphate-dependent enzyme"/>
    <property type="match status" value="1"/>
</dbReference>
<evidence type="ECO:0000313" key="7">
    <source>
        <dbReference type="Proteomes" id="UP000308489"/>
    </source>
</evidence>
<evidence type="ECO:0000256" key="4">
    <source>
        <dbReference type="RuleBase" id="RU004514"/>
    </source>
</evidence>
<dbReference type="PANTHER" id="PTHR10146">
    <property type="entry name" value="PROLINE SYNTHETASE CO-TRANSCRIBED BACTERIAL HOMOLOG PROTEIN"/>
    <property type="match status" value="1"/>
</dbReference>
<comment type="function">
    <text evidence="2">Pyridoxal 5'-phosphate (PLP)-binding protein, which is involved in PLP homeostasis.</text>
</comment>
<dbReference type="FunFam" id="3.20.20.10:FF:000018">
    <property type="entry name" value="Pyridoxal phosphate homeostasis protein"/>
    <property type="match status" value="1"/>
</dbReference>
<sequence length="218" mass="25640">MAVRENLYKIKTKIPKDVTLICVSKTKPKEMIMEAYDMGERNFGENKVQELVEKYETLPKDIKWHLIGHLQKNKVKYIVDKIYLLHSLDSIELLEEIEKRCKSKNVNMNALIQINIGREETKSGVLEENLHSLLDVCEKSQYVKIRGLMVIIPKGDEDNCRYYFKKTKSIFEELKNMSYKNIYMDYLSMGMSNDYLWSIEEGSNMIRVGQGIFGKRNY</sequence>
<keyword evidence="7" id="KW-1185">Reference proteome</keyword>
<evidence type="ECO:0000259" key="5">
    <source>
        <dbReference type="Pfam" id="PF01168"/>
    </source>
</evidence>
<keyword evidence="1 2" id="KW-0663">Pyridoxal phosphate</keyword>
<dbReference type="KEGG" id="hhw:NCTC503_01158"/>
<comment type="similarity">
    <text evidence="2 4">Belongs to the pyridoxal phosphate-binding protein YggS/PROSC family.</text>
</comment>
<dbReference type="EMBL" id="LR590481">
    <property type="protein sequence ID" value="VTQ87935.1"/>
    <property type="molecule type" value="Genomic_DNA"/>
</dbReference>
<evidence type="ECO:0000256" key="3">
    <source>
        <dbReference type="PIRSR" id="PIRSR004848-1"/>
    </source>
</evidence>
<evidence type="ECO:0000256" key="1">
    <source>
        <dbReference type="ARBA" id="ARBA00022898"/>
    </source>
</evidence>
<evidence type="ECO:0000313" key="6">
    <source>
        <dbReference type="EMBL" id="VTQ87935.1"/>
    </source>
</evidence>
<gene>
    <name evidence="6" type="ORF">NCTC503_01158</name>
</gene>
<dbReference type="Proteomes" id="UP000308489">
    <property type="component" value="Chromosome 1"/>
</dbReference>
<dbReference type="OrthoDB" id="9804072at2"/>
<comment type="cofactor">
    <cofactor evidence="3">
        <name>pyridoxal 5'-phosphate</name>
        <dbReference type="ChEBI" id="CHEBI:597326"/>
    </cofactor>
</comment>
<evidence type="ECO:0000256" key="2">
    <source>
        <dbReference type="HAMAP-Rule" id="MF_02087"/>
    </source>
</evidence>
<feature type="modified residue" description="N6-(pyridoxal phosphate)lysine" evidence="2 3">
    <location>
        <position position="25"/>
    </location>
</feature>
<protein>
    <recommendedName>
        <fullName evidence="2">Pyridoxal phosphate homeostasis protein</fullName>
        <shortName evidence="2">PLP homeostasis protein</shortName>
    </recommendedName>
</protein>
<dbReference type="PANTHER" id="PTHR10146:SF14">
    <property type="entry name" value="PYRIDOXAL PHOSPHATE HOMEOSTASIS PROTEIN"/>
    <property type="match status" value="1"/>
</dbReference>
<feature type="domain" description="Alanine racemase N-terminal" evidence="5">
    <location>
        <begin position="2"/>
        <end position="215"/>
    </location>
</feature>
<dbReference type="HAMAP" id="MF_02087">
    <property type="entry name" value="PLP_homeostasis"/>
    <property type="match status" value="1"/>
</dbReference>
<dbReference type="PIRSF" id="PIRSF004848">
    <property type="entry name" value="YBL036c_PLPDEIII"/>
    <property type="match status" value="1"/>
</dbReference>
<dbReference type="InterPro" id="IPR029066">
    <property type="entry name" value="PLP-binding_barrel"/>
</dbReference>
<dbReference type="InterPro" id="IPR011078">
    <property type="entry name" value="PyrdxlP_homeostasis"/>
</dbReference>
<dbReference type="AlphaFoldDB" id="A0A4U9R8P9"/>
<dbReference type="GO" id="GO:0030170">
    <property type="term" value="F:pyridoxal phosphate binding"/>
    <property type="evidence" value="ECO:0007669"/>
    <property type="project" value="UniProtKB-UniRule"/>
</dbReference>
<name>A0A4U9R8P9_HATHI</name>
<dbReference type="Pfam" id="PF01168">
    <property type="entry name" value="Ala_racemase_N"/>
    <property type="match status" value="1"/>
</dbReference>
<reference evidence="6 7" key="1">
    <citation type="submission" date="2019-05" db="EMBL/GenBank/DDBJ databases">
        <authorList>
            <consortium name="Pathogen Informatics"/>
        </authorList>
    </citation>
    <scope>NUCLEOTIDE SEQUENCE [LARGE SCALE GENOMIC DNA]</scope>
    <source>
        <strain evidence="6 7">NCTC503</strain>
    </source>
</reference>
<dbReference type="InterPro" id="IPR001608">
    <property type="entry name" value="Ala_racemase_N"/>
</dbReference>